<feature type="binding site" evidence="11">
    <location>
        <position position="171"/>
    </location>
    <ligand>
        <name>L-tyrosine</name>
        <dbReference type="ChEBI" id="CHEBI:58315"/>
    </ligand>
</feature>
<dbReference type="FunFam" id="1.10.240.10:FF:000001">
    <property type="entry name" value="Tyrosine--tRNA ligase"/>
    <property type="match status" value="1"/>
</dbReference>
<evidence type="ECO:0000256" key="5">
    <source>
        <dbReference type="ARBA" id="ARBA00022840"/>
    </source>
</evidence>
<comment type="function">
    <text evidence="11">Catalyzes the attachment of tyrosine to tRNA(Tyr) in a two-step reaction: tyrosine is first activated by ATP to form Tyr-AMP and then transferred to the acceptor end of tRNA(Tyr).</text>
</comment>
<evidence type="ECO:0000313" key="14">
    <source>
        <dbReference type="EMBL" id="MBB5818007.1"/>
    </source>
</evidence>
<dbReference type="PANTHER" id="PTHR11766">
    <property type="entry name" value="TYROSYL-TRNA SYNTHETASE"/>
    <property type="match status" value="1"/>
</dbReference>
<evidence type="ECO:0000256" key="11">
    <source>
        <dbReference type="HAMAP-Rule" id="MF_02006"/>
    </source>
</evidence>
<feature type="short sequence motif" description="'HIGH' region" evidence="11">
    <location>
        <begin position="40"/>
        <end position="49"/>
    </location>
</feature>
<comment type="catalytic activity">
    <reaction evidence="9 11">
        <text>tRNA(Tyr) + L-tyrosine + ATP = L-tyrosyl-tRNA(Tyr) + AMP + diphosphate + H(+)</text>
        <dbReference type="Rhea" id="RHEA:10220"/>
        <dbReference type="Rhea" id="RHEA-COMP:9706"/>
        <dbReference type="Rhea" id="RHEA-COMP:9707"/>
        <dbReference type="ChEBI" id="CHEBI:15378"/>
        <dbReference type="ChEBI" id="CHEBI:30616"/>
        <dbReference type="ChEBI" id="CHEBI:33019"/>
        <dbReference type="ChEBI" id="CHEBI:58315"/>
        <dbReference type="ChEBI" id="CHEBI:78442"/>
        <dbReference type="ChEBI" id="CHEBI:78536"/>
        <dbReference type="ChEBI" id="CHEBI:456215"/>
        <dbReference type="EC" id="6.1.1.1"/>
    </reaction>
</comment>
<dbReference type="GO" id="GO:0005524">
    <property type="term" value="F:ATP binding"/>
    <property type="evidence" value="ECO:0007669"/>
    <property type="project" value="UniProtKB-UniRule"/>
</dbReference>
<feature type="binding site" evidence="11">
    <location>
        <position position="234"/>
    </location>
    <ligand>
        <name>ATP</name>
        <dbReference type="ChEBI" id="CHEBI:30616"/>
    </ligand>
</feature>
<feature type="domain" description="RNA-binding S4" evidence="13">
    <location>
        <begin position="355"/>
        <end position="416"/>
    </location>
</feature>
<dbReference type="EMBL" id="JACHMP010000001">
    <property type="protein sequence ID" value="MBB5818007.1"/>
    <property type="molecule type" value="Genomic_DNA"/>
</dbReference>
<comment type="subunit">
    <text evidence="11">Homodimer.</text>
</comment>
<evidence type="ECO:0000256" key="4">
    <source>
        <dbReference type="ARBA" id="ARBA00022741"/>
    </source>
</evidence>
<comment type="caution">
    <text evidence="14">The sequence shown here is derived from an EMBL/GenBank/DDBJ whole genome shotgun (WGS) entry which is preliminary data.</text>
</comment>
<proteinExistence type="inferred from homology"/>
<dbReference type="PANTHER" id="PTHR11766:SF0">
    <property type="entry name" value="TYROSINE--TRNA LIGASE, MITOCHONDRIAL"/>
    <property type="match status" value="1"/>
</dbReference>
<sequence>MTDILDELEWRDVIAQTTDADALRRALAEGPITVYGGFDPTAPSLHAGNLATLLILTRFQRAGHRPIGLVGGATGLIGDPSGRSTERSLNSSDLVAEWVARIRVQVEKFLSFDGGPTGATLVSNLDWTAQMSAIDFLRDVGKHFPVNRMLARESVSARLGGDGLSYTEFSYQILQANDYLELYRRHGCTLQLGGSDQWGNITAGVDLIRRVEGAHVHALTGKLITKSDGTKFGKTAGGAIWLDPALTSPYAFYQYWLNADDRDVIRFLKVFTFRTRDEIAELEKAVADRPAAREAQRTLAEDVTTLVHGAEELERVVAASRALFGQGSLQDLDARTLGSALAEVPCAKVPALGASFVDLLADSGLVKSKSEARRTVKEGGAYLNNVKVSDEAYVPSAEDLIHGRFMVLRRGKRSIGGVEVTGA</sequence>
<gene>
    <name evidence="11" type="primary">tyrS</name>
    <name evidence="14" type="ORF">F4562_001069</name>
</gene>
<dbReference type="FunFam" id="3.10.290.10:FF:000014">
    <property type="entry name" value="Tyrosine--tRNA ligase"/>
    <property type="match status" value="1"/>
</dbReference>
<dbReference type="FunFam" id="3.40.50.620:FF:000008">
    <property type="entry name" value="Tyrosine--tRNA ligase"/>
    <property type="match status" value="1"/>
</dbReference>
<dbReference type="InterPro" id="IPR054608">
    <property type="entry name" value="SYY-like_C"/>
</dbReference>
<keyword evidence="8 11" id="KW-0030">Aminoacyl-tRNA synthetase</keyword>
<dbReference type="EC" id="6.1.1.1" evidence="11"/>
<dbReference type="GO" id="GO:0004831">
    <property type="term" value="F:tyrosine-tRNA ligase activity"/>
    <property type="evidence" value="ECO:0007669"/>
    <property type="project" value="UniProtKB-UniRule"/>
</dbReference>
<dbReference type="InterPro" id="IPR014729">
    <property type="entry name" value="Rossmann-like_a/b/a_fold"/>
</dbReference>
<evidence type="ECO:0000256" key="12">
    <source>
        <dbReference type="PROSITE-ProRule" id="PRU00182"/>
    </source>
</evidence>
<evidence type="ECO:0000256" key="7">
    <source>
        <dbReference type="ARBA" id="ARBA00022917"/>
    </source>
</evidence>
<dbReference type="HAMAP" id="MF_02006">
    <property type="entry name" value="Tyr_tRNA_synth_type1"/>
    <property type="match status" value="1"/>
</dbReference>
<dbReference type="Gene3D" id="1.10.240.10">
    <property type="entry name" value="Tyrosyl-Transfer RNA Synthetase"/>
    <property type="match status" value="1"/>
</dbReference>
<keyword evidence="2 11" id="KW-0963">Cytoplasm</keyword>
<dbReference type="GO" id="GO:0042803">
    <property type="term" value="F:protein homodimerization activity"/>
    <property type="evidence" value="ECO:0007669"/>
    <property type="project" value="UniProtKB-ARBA"/>
</dbReference>
<protein>
    <recommendedName>
        <fullName evidence="11">Tyrosine--tRNA ligase</fullName>
        <ecNumber evidence="11">6.1.1.1</ecNumber>
    </recommendedName>
    <alternativeName>
        <fullName evidence="11">Tyrosyl-tRNA synthetase</fullName>
        <shortName evidence="11">TyrRS</shortName>
    </alternativeName>
</protein>
<evidence type="ECO:0000256" key="3">
    <source>
        <dbReference type="ARBA" id="ARBA00022598"/>
    </source>
</evidence>
<keyword evidence="3 11" id="KW-0436">Ligase</keyword>
<reference evidence="14 15" key="1">
    <citation type="submission" date="2020-08" db="EMBL/GenBank/DDBJ databases">
        <title>Sequencing the genomes of 1000 actinobacteria strains.</title>
        <authorList>
            <person name="Klenk H.-P."/>
        </authorList>
    </citation>
    <scope>NUCLEOTIDE SEQUENCE [LARGE SCALE GENOMIC DNA]</scope>
    <source>
        <strain evidence="14 15">DSM 46887</strain>
    </source>
</reference>
<keyword evidence="7 11" id="KW-0648">Protein biosynthesis</keyword>
<name>A0A7W9MEI3_9ACTN</name>
<evidence type="ECO:0000256" key="2">
    <source>
        <dbReference type="ARBA" id="ARBA00022490"/>
    </source>
</evidence>
<dbReference type="RefSeq" id="WP_184547720.1">
    <property type="nucleotide sequence ID" value="NZ_JACHMP010000001.1"/>
</dbReference>
<dbReference type="InterPro" id="IPR002942">
    <property type="entry name" value="S4_RNA-bd"/>
</dbReference>
<feature type="binding site" evidence="11">
    <location>
        <position position="35"/>
    </location>
    <ligand>
        <name>L-tyrosine</name>
        <dbReference type="ChEBI" id="CHEBI:58315"/>
    </ligand>
</feature>
<dbReference type="GO" id="GO:0003723">
    <property type="term" value="F:RNA binding"/>
    <property type="evidence" value="ECO:0007669"/>
    <property type="project" value="UniProtKB-KW"/>
</dbReference>
<dbReference type="InterPro" id="IPR002307">
    <property type="entry name" value="Tyr-tRNA-ligase"/>
</dbReference>
<keyword evidence="15" id="KW-1185">Reference proteome</keyword>
<evidence type="ECO:0000256" key="10">
    <source>
        <dbReference type="ARBA" id="ARBA00060965"/>
    </source>
</evidence>
<dbReference type="InterPro" id="IPR001412">
    <property type="entry name" value="aa-tRNA-synth_I_CS"/>
</dbReference>
<keyword evidence="6 12" id="KW-0694">RNA-binding</keyword>
<dbReference type="SUPFAM" id="SSF55174">
    <property type="entry name" value="Alpha-L RNA-binding motif"/>
    <property type="match status" value="1"/>
</dbReference>
<evidence type="ECO:0000313" key="15">
    <source>
        <dbReference type="Proteomes" id="UP000540685"/>
    </source>
</evidence>
<dbReference type="SUPFAM" id="SSF52374">
    <property type="entry name" value="Nucleotidylyl transferase"/>
    <property type="match status" value="1"/>
</dbReference>
<dbReference type="CDD" id="cd00805">
    <property type="entry name" value="TyrRS_core"/>
    <property type="match status" value="1"/>
</dbReference>
<dbReference type="GO" id="GO:0006437">
    <property type="term" value="P:tyrosyl-tRNA aminoacylation"/>
    <property type="evidence" value="ECO:0007669"/>
    <property type="project" value="UniProtKB-UniRule"/>
</dbReference>
<dbReference type="PRINTS" id="PR01040">
    <property type="entry name" value="TRNASYNTHTYR"/>
</dbReference>
<evidence type="ECO:0000259" key="13">
    <source>
        <dbReference type="SMART" id="SM00363"/>
    </source>
</evidence>
<dbReference type="SMART" id="SM00363">
    <property type="entry name" value="S4"/>
    <property type="match status" value="1"/>
</dbReference>
<dbReference type="NCBIfam" id="TIGR00234">
    <property type="entry name" value="tyrS"/>
    <property type="match status" value="1"/>
</dbReference>
<dbReference type="InterPro" id="IPR036986">
    <property type="entry name" value="S4_RNA-bd_sf"/>
</dbReference>
<dbReference type="InterPro" id="IPR024107">
    <property type="entry name" value="Tyr-tRNA-ligase_bac_1"/>
</dbReference>
<dbReference type="GO" id="GO:0005829">
    <property type="term" value="C:cytosol"/>
    <property type="evidence" value="ECO:0007669"/>
    <property type="project" value="TreeGrafter"/>
</dbReference>
<keyword evidence="4 11" id="KW-0547">Nucleotide-binding</keyword>
<evidence type="ECO:0000256" key="8">
    <source>
        <dbReference type="ARBA" id="ARBA00023146"/>
    </source>
</evidence>
<accession>A0A7W9MEI3</accession>
<keyword evidence="5 11" id="KW-0067">ATP-binding</keyword>
<dbReference type="InterPro" id="IPR002305">
    <property type="entry name" value="aa-tRNA-synth_Ic"/>
</dbReference>
<dbReference type="AlphaFoldDB" id="A0A7W9MEI3"/>
<dbReference type="Gene3D" id="3.40.50.620">
    <property type="entry name" value="HUPs"/>
    <property type="match status" value="1"/>
</dbReference>
<comment type="subcellular location">
    <subcellularLocation>
        <location evidence="1 11">Cytoplasm</location>
    </subcellularLocation>
</comment>
<organism evidence="14 15">
    <name type="scientific">Streptosporangium becharense</name>
    <dbReference type="NCBI Taxonomy" id="1816182"/>
    <lineage>
        <taxon>Bacteria</taxon>
        <taxon>Bacillati</taxon>
        <taxon>Actinomycetota</taxon>
        <taxon>Actinomycetes</taxon>
        <taxon>Streptosporangiales</taxon>
        <taxon>Streptosporangiaceae</taxon>
        <taxon>Streptosporangium</taxon>
    </lineage>
</organism>
<dbReference type="PROSITE" id="PS50889">
    <property type="entry name" value="S4"/>
    <property type="match status" value="1"/>
</dbReference>
<feature type="short sequence motif" description="'KMSKS' region" evidence="11">
    <location>
        <begin position="231"/>
        <end position="235"/>
    </location>
</feature>
<dbReference type="Pfam" id="PF22421">
    <property type="entry name" value="SYY_C-terminal"/>
    <property type="match status" value="1"/>
</dbReference>
<feature type="binding site" evidence="11">
    <location>
        <position position="175"/>
    </location>
    <ligand>
        <name>L-tyrosine</name>
        <dbReference type="ChEBI" id="CHEBI:58315"/>
    </ligand>
</feature>
<dbReference type="InterPro" id="IPR024088">
    <property type="entry name" value="Tyr-tRNA-ligase_bac-type"/>
</dbReference>
<dbReference type="Pfam" id="PF00579">
    <property type="entry name" value="tRNA-synt_1b"/>
    <property type="match status" value="1"/>
</dbReference>
<dbReference type="Gene3D" id="3.10.290.10">
    <property type="entry name" value="RNA-binding S4 domain"/>
    <property type="match status" value="1"/>
</dbReference>
<dbReference type="Proteomes" id="UP000540685">
    <property type="component" value="Unassembled WGS sequence"/>
</dbReference>
<evidence type="ECO:0000256" key="6">
    <source>
        <dbReference type="ARBA" id="ARBA00022884"/>
    </source>
</evidence>
<comment type="similarity">
    <text evidence="10 11">Belongs to the class-I aminoacyl-tRNA synthetase family. TyrS type 1 subfamily.</text>
</comment>
<evidence type="ECO:0000256" key="9">
    <source>
        <dbReference type="ARBA" id="ARBA00048248"/>
    </source>
</evidence>
<evidence type="ECO:0000256" key="1">
    <source>
        <dbReference type="ARBA" id="ARBA00004496"/>
    </source>
</evidence>
<dbReference type="PROSITE" id="PS00178">
    <property type="entry name" value="AA_TRNA_LIGASE_I"/>
    <property type="match status" value="1"/>
</dbReference>